<dbReference type="Gene3D" id="1.10.10.10">
    <property type="entry name" value="Winged helix-like DNA-binding domain superfamily/Winged helix DNA-binding domain"/>
    <property type="match status" value="1"/>
</dbReference>
<dbReference type="EMBL" id="JACRSV010000002">
    <property type="protein sequence ID" value="MBC8559804.1"/>
    <property type="molecule type" value="Genomic_DNA"/>
</dbReference>
<dbReference type="Proteomes" id="UP000610760">
    <property type="component" value="Unassembled WGS sequence"/>
</dbReference>
<keyword evidence="2" id="KW-1185">Reference proteome</keyword>
<dbReference type="GO" id="GO:0003700">
    <property type="term" value="F:DNA-binding transcription factor activity"/>
    <property type="evidence" value="ECO:0007669"/>
    <property type="project" value="InterPro"/>
</dbReference>
<accession>A0A926E1B9</accession>
<dbReference type="InterPro" id="IPR036390">
    <property type="entry name" value="WH_DNA-bd_sf"/>
</dbReference>
<proteinExistence type="predicted"/>
<sequence length="136" mass="15636">MENLKAILKQNGIQVTQQRLDVLRVLKELNTHVTVDDVLAALKDRNINLTVATAYNILNTFEKKNVIMKINTAGEPVIYDVNTHDHIHVCDCETREVQDYDDRELMDLINGYFEKHPIKGVELKRVDVNIIGCIKH</sequence>
<comment type="caution">
    <text evidence="1">The sequence shown here is derived from an EMBL/GenBank/DDBJ whole genome shotgun (WGS) entry which is preliminary data.</text>
</comment>
<name>A0A926E1B9_9FIRM</name>
<protein>
    <submittedName>
        <fullName evidence="1">Transcriptional repressor</fullName>
    </submittedName>
</protein>
<dbReference type="InterPro" id="IPR002481">
    <property type="entry name" value="FUR"/>
</dbReference>
<dbReference type="SUPFAM" id="SSF46785">
    <property type="entry name" value="Winged helix' DNA-binding domain"/>
    <property type="match status" value="1"/>
</dbReference>
<dbReference type="GO" id="GO:0045892">
    <property type="term" value="P:negative regulation of DNA-templated transcription"/>
    <property type="evidence" value="ECO:0007669"/>
    <property type="project" value="TreeGrafter"/>
</dbReference>
<dbReference type="Pfam" id="PF01475">
    <property type="entry name" value="FUR"/>
    <property type="match status" value="1"/>
</dbReference>
<dbReference type="GO" id="GO:0008270">
    <property type="term" value="F:zinc ion binding"/>
    <property type="evidence" value="ECO:0007669"/>
    <property type="project" value="TreeGrafter"/>
</dbReference>
<dbReference type="AlphaFoldDB" id="A0A926E1B9"/>
<dbReference type="GO" id="GO:1900376">
    <property type="term" value="P:regulation of secondary metabolite biosynthetic process"/>
    <property type="evidence" value="ECO:0007669"/>
    <property type="project" value="TreeGrafter"/>
</dbReference>
<dbReference type="PANTHER" id="PTHR33202">
    <property type="entry name" value="ZINC UPTAKE REGULATION PROTEIN"/>
    <property type="match status" value="1"/>
</dbReference>
<organism evidence="1 2">
    <name type="scientific">Fumia xinanensis</name>
    <dbReference type="NCBI Taxonomy" id="2763659"/>
    <lineage>
        <taxon>Bacteria</taxon>
        <taxon>Bacillati</taxon>
        <taxon>Bacillota</taxon>
        <taxon>Clostridia</taxon>
        <taxon>Eubacteriales</taxon>
        <taxon>Oscillospiraceae</taxon>
        <taxon>Fumia</taxon>
    </lineage>
</organism>
<dbReference type="GO" id="GO:0000976">
    <property type="term" value="F:transcription cis-regulatory region binding"/>
    <property type="evidence" value="ECO:0007669"/>
    <property type="project" value="TreeGrafter"/>
</dbReference>
<dbReference type="RefSeq" id="WP_249294789.1">
    <property type="nucleotide sequence ID" value="NZ_JACRSV010000002.1"/>
</dbReference>
<dbReference type="InterPro" id="IPR036388">
    <property type="entry name" value="WH-like_DNA-bd_sf"/>
</dbReference>
<evidence type="ECO:0000313" key="1">
    <source>
        <dbReference type="EMBL" id="MBC8559804.1"/>
    </source>
</evidence>
<gene>
    <name evidence="1" type="ORF">H8710_06935</name>
</gene>
<evidence type="ECO:0000313" key="2">
    <source>
        <dbReference type="Proteomes" id="UP000610760"/>
    </source>
</evidence>
<dbReference type="PANTHER" id="PTHR33202:SF7">
    <property type="entry name" value="FERRIC UPTAKE REGULATION PROTEIN"/>
    <property type="match status" value="1"/>
</dbReference>
<reference evidence="1" key="1">
    <citation type="submission" date="2020-08" db="EMBL/GenBank/DDBJ databases">
        <title>Genome public.</title>
        <authorList>
            <person name="Liu C."/>
            <person name="Sun Q."/>
        </authorList>
    </citation>
    <scope>NUCLEOTIDE SEQUENCE</scope>
    <source>
        <strain evidence="1">NSJ-33</strain>
    </source>
</reference>